<feature type="chain" id="PRO_5018153361" evidence="1">
    <location>
        <begin position="23"/>
        <end position="72"/>
    </location>
</feature>
<keyword evidence="1" id="KW-0732">Signal</keyword>
<accession>A0A3P7K0K1</accession>
<protein>
    <submittedName>
        <fullName evidence="2">Uncharacterized protein</fullName>
    </submittedName>
</protein>
<gene>
    <name evidence="2" type="ORF">SVUK_LOCUS19792</name>
</gene>
<sequence>MWRSTILLLLTLAACMFYPAQSTGGLDIEKLGAGGKKFFIDIKKDMEQHMPTTTKIFNNAGLFSKLCIRKGR</sequence>
<evidence type="ECO:0000256" key="1">
    <source>
        <dbReference type="SAM" id="SignalP"/>
    </source>
</evidence>
<proteinExistence type="predicted"/>
<name>A0A3P7K0K1_STRVU</name>
<reference evidence="2 3" key="1">
    <citation type="submission" date="2018-11" db="EMBL/GenBank/DDBJ databases">
        <authorList>
            <consortium name="Pathogen Informatics"/>
        </authorList>
    </citation>
    <scope>NUCLEOTIDE SEQUENCE [LARGE SCALE GENOMIC DNA]</scope>
</reference>
<keyword evidence="3" id="KW-1185">Reference proteome</keyword>
<dbReference type="AlphaFoldDB" id="A0A3P7K0K1"/>
<dbReference type="EMBL" id="UYYB01133317">
    <property type="protein sequence ID" value="VDM84794.1"/>
    <property type="molecule type" value="Genomic_DNA"/>
</dbReference>
<feature type="signal peptide" evidence="1">
    <location>
        <begin position="1"/>
        <end position="22"/>
    </location>
</feature>
<evidence type="ECO:0000313" key="3">
    <source>
        <dbReference type="Proteomes" id="UP000270094"/>
    </source>
</evidence>
<dbReference type="Proteomes" id="UP000270094">
    <property type="component" value="Unassembled WGS sequence"/>
</dbReference>
<dbReference type="OrthoDB" id="5812894at2759"/>
<dbReference type="PROSITE" id="PS51257">
    <property type="entry name" value="PROKAR_LIPOPROTEIN"/>
    <property type="match status" value="1"/>
</dbReference>
<evidence type="ECO:0000313" key="2">
    <source>
        <dbReference type="EMBL" id="VDM84794.1"/>
    </source>
</evidence>
<organism evidence="2 3">
    <name type="scientific">Strongylus vulgaris</name>
    <name type="common">Blood worm</name>
    <dbReference type="NCBI Taxonomy" id="40348"/>
    <lineage>
        <taxon>Eukaryota</taxon>
        <taxon>Metazoa</taxon>
        <taxon>Ecdysozoa</taxon>
        <taxon>Nematoda</taxon>
        <taxon>Chromadorea</taxon>
        <taxon>Rhabditida</taxon>
        <taxon>Rhabditina</taxon>
        <taxon>Rhabditomorpha</taxon>
        <taxon>Strongyloidea</taxon>
        <taxon>Strongylidae</taxon>
        <taxon>Strongylus</taxon>
    </lineage>
</organism>